<dbReference type="InterPro" id="IPR020941">
    <property type="entry name" value="SUFU-like_domain"/>
</dbReference>
<accession>A0ABP5KFZ3</accession>
<protein>
    <recommendedName>
        <fullName evidence="1">Suppressor of fused-like domain-containing protein</fullName>
    </recommendedName>
</protein>
<evidence type="ECO:0000313" key="3">
    <source>
        <dbReference type="Proteomes" id="UP001501020"/>
    </source>
</evidence>
<gene>
    <name evidence="2" type="ORF">GCM10009727_21490</name>
</gene>
<dbReference type="PIRSF" id="PIRSF038192">
    <property type="entry name" value="Txn_reg_BtrU_prd"/>
    <property type="match status" value="1"/>
</dbReference>
<organism evidence="2 3">
    <name type="scientific">Actinomadura napierensis</name>
    <dbReference type="NCBI Taxonomy" id="267854"/>
    <lineage>
        <taxon>Bacteria</taxon>
        <taxon>Bacillati</taxon>
        <taxon>Actinomycetota</taxon>
        <taxon>Actinomycetes</taxon>
        <taxon>Streptosporangiales</taxon>
        <taxon>Thermomonosporaceae</taxon>
        <taxon>Actinomadura</taxon>
    </lineage>
</organism>
<dbReference type="Pfam" id="PF05076">
    <property type="entry name" value="SUFU"/>
    <property type="match status" value="1"/>
</dbReference>
<dbReference type="EMBL" id="BAAAMR010000014">
    <property type="protein sequence ID" value="GAA2129823.1"/>
    <property type="molecule type" value="Genomic_DNA"/>
</dbReference>
<dbReference type="RefSeq" id="WP_344264257.1">
    <property type="nucleotide sequence ID" value="NZ_BAAAMR010000014.1"/>
</dbReference>
<reference evidence="3" key="1">
    <citation type="journal article" date="2019" name="Int. J. Syst. Evol. Microbiol.">
        <title>The Global Catalogue of Microorganisms (GCM) 10K type strain sequencing project: providing services to taxonomists for standard genome sequencing and annotation.</title>
        <authorList>
            <consortium name="The Broad Institute Genomics Platform"/>
            <consortium name="The Broad Institute Genome Sequencing Center for Infectious Disease"/>
            <person name="Wu L."/>
            <person name="Ma J."/>
        </authorList>
    </citation>
    <scope>NUCLEOTIDE SEQUENCE [LARGE SCALE GENOMIC DNA]</scope>
    <source>
        <strain evidence="3">JCM 13850</strain>
    </source>
</reference>
<dbReference type="InterPro" id="IPR007768">
    <property type="entry name" value="Suppressor_of_fused"/>
</dbReference>
<proteinExistence type="predicted"/>
<keyword evidence="3" id="KW-1185">Reference proteome</keyword>
<dbReference type="PANTHER" id="PTHR10928">
    <property type="entry name" value="SUPPRESSOR OF FUSED"/>
    <property type="match status" value="1"/>
</dbReference>
<dbReference type="InterPro" id="IPR037181">
    <property type="entry name" value="SUFU_N"/>
</dbReference>
<comment type="caution">
    <text evidence="2">The sequence shown here is derived from an EMBL/GenBank/DDBJ whole genome shotgun (WGS) entry which is preliminary data.</text>
</comment>
<dbReference type="InterPro" id="IPR017429">
    <property type="entry name" value="Suppressor_of_fused_bac"/>
</dbReference>
<evidence type="ECO:0000313" key="2">
    <source>
        <dbReference type="EMBL" id="GAA2129823.1"/>
    </source>
</evidence>
<dbReference type="PANTHER" id="PTHR10928:SF2">
    <property type="entry name" value="SUPPRESSOR OF FUSED HOMOLOG"/>
    <property type="match status" value="1"/>
</dbReference>
<feature type="domain" description="Suppressor of fused-like" evidence="1">
    <location>
        <begin position="36"/>
        <end position="201"/>
    </location>
</feature>
<dbReference type="SUPFAM" id="SSF103359">
    <property type="entry name" value="Suppressor of Fused, N-terminal domain"/>
    <property type="match status" value="1"/>
</dbReference>
<dbReference type="Proteomes" id="UP001501020">
    <property type="component" value="Unassembled WGS sequence"/>
</dbReference>
<name>A0ABP5KFZ3_9ACTN</name>
<evidence type="ECO:0000259" key="1">
    <source>
        <dbReference type="Pfam" id="PF05076"/>
    </source>
</evidence>
<sequence>MDDTPGWDAIDAALRPLYGDVPPYHLGTVVKWALGGPDPLDGISVYARTEPVPHWHFVSYGMSELYAKESADPDESGWGFEFTFRLARDPADAEPPAWPANLLQNFARYVFGSGNWFEPGHHMDVNGPIAADREDSDIRAVAFVTDPELGEIGTPHGRVRFLQVVGLATEEYEAVRQWDATALLRALEPYLPLFVTDIDRRSLLADPELARTVREGIARDGSSSGALYVTTAHWELDGGSTTLRIGALQAEAIAQSLLGRLPFGRTLLLQTEDTRLTFHPAGAYAVVEPEEGRLEVAVPPEGLDGVVAALRPVAGRTPVPSLPGLTVEIVPTRMRDGYGDETGEVVG</sequence>